<name>C1BN61_CALRO</name>
<dbReference type="InterPro" id="IPR027799">
    <property type="entry name" value="Rtf2_RING-finger"/>
</dbReference>
<proteinExistence type="evidence at transcript level"/>
<evidence type="ECO:0000256" key="3">
    <source>
        <dbReference type="ARBA" id="ARBA00030367"/>
    </source>
</evidence>
<feature type="compositionally biased region" description="Basic residues" evidence="4">
    <location>
        <begin position="186"/>
        <end position="197"/>
    </location>
</feature>
<dbReference type="EMBL" id="BT076040">
    <property type="protein sequence ID" value="ACO10464.1"/>
    <property type="molecule type" value="mRNA"/>
</dbReference>
<dbReference type="PANTHER" id="PTHR12775">
    <property type="entry name" value="PROTEIN C20ORF43 HOMOLOG"/>
    <property type="match status" value="1"/>
</dbReference>
<organism evidence="5">
    <name type="scientific">Caligus rogercresseyi</name>
    <name type="common">Sea louse</name>
    <dbReference type="NCBI Taxonomy" id="217165"/>
    <lineage>
        <taxon>Eukaryota</taxon>
        <taxon>Metazoa</taxon>
        <taxon>Ecdysozoa</taxon>
        <taxon>Arthropoda</taxon>
        <taxon>Crustacea</taxon>
        <taxon>Multicrustacea</taxon>
        <taxon>Hexanauplia</taxon>
        <taxon>Copepoda</taxon>
        <taxon>Siphonostomatoida</taxon>
        <taxon>Caligidae</taxon>
        <taxon>Caligus</taxon>
    </lineage>
</organism>
<evidence type="ECO:0000256" key="2">
    <source>
        <dbReference type="ARBA" id="ARBA00015157"/>
    </source>
</evidence>
<evidence type="ECO:0000256" key="4">
    <source>
        <dbReference type="SAM" id="MobiDB-lite"/>
    </source>
</evidence>
<protein>
    <recommendedName>
        <fullName evidence="2">Replication termination factor 2</fullName>
    </recommendedName>
    <alternativeName>
        <fullName evidence="3">Replication termination factor 2 domain-containing protein 1</fullName>
    </alternativeName>
</protein>
<feature type="compositionally biased region" description="Low complexity" evidence="4">
    <location>
        <begin position="224"/>
        <end position="242"/>
    </location>
</feature>
<feature type="region of interest" description="Disordered" evidence="4">
    <location>
        <begin position="183"/>
        <end position="276"/>
    </location>
</feature>
<dbReference type="InterPro" id="IPR006735">
    <property type="entry name" value="Rtf2"/>
</dbReference>
<sequence>MGCDGGTIPTRDELVRLKKKPEQKDKDSVRLYKWRHCSLSQEALSKPILACELGRLYNKESILRHLLDRKDPQKTDLPRSHLRGLKDTKELILTPNPALERSKDFRTGGDPNAAPFVCPITGLEMNGRFRFVFDWNTGRVISERAYKILKDDPADKILEENLIILNPEEEGDEIDTLKTKMESRRARQKAAKKSNKRSKNEVLDEEEAPSVVKKAKAAKDIKAPSKPSNDSSSASSSSSVQSDDSKSEVYKSIFSSHPKAQNQPKGNWVTFGPRYN</sequence>
<comment type="similarity">
    <text evidence="1">Belongs to the rtf2 family.</text>
</comment>
<dbReference type="GO" id="GO:0006274">
    <property type="term" value="P:DNA replication termination"/>
    <property type="evidence" value="ECO:0007669"/>
    <property type="project" value="TreeGrafter"/>
</dbReference>
<reference evidence="5" key="1">
    <citation type="submission" date="2009-03" db="EMBL/GenBank/DDBJ databases">
        <title>Caligus rogercresseyi ESTs and full-length cDNAs.</title>
        <authorList>
            <person name="Yasuike M."/>
            <person name="von Schalburg K."/>
            <person name="Cooper G."/>
            <person name="Leong J."/>
            <person name="Jones S.R.M."/>
            <person name="Koop B.F."/>
        </authorList>
    </citation>
    <scope>NUCLEOTIDE SEQUENCE</scope>
    <source>
        <tissue evidence="5">Whole tissue</tissue>
    </source>
</reference>
<gene>
    <name evidence="5" type="primary">CT043</name>
</gene>
<dbReference type="AlphaFoldDB" id="C1BN61"/>
<dbReference type="CDD" id="cd16653">
    <property type="entry name" value="RING-like_Rtf2"/>
    <property type="match status" value="1"/>
</dbReference>
<evidence type="ECO:0000313" key="5">
    <source>
        <dbReference type="EMBL" id="ACO10464.1"/>
    </source>
</evidence>
<dbReference type="PANTHER" id="PTHR12775:SF0">
    <property type="entry name" value="REPLICATION TERMINATION FACTOR 2"/>
    <property type="match status" value="1"/>
</dbReference>
<accession>C1BN61</accession>
<feature type="compositionally biased region" description="Polar residues" evidence="4">
    <location>
        <begin position="253"/>
        <end position="265"/>
    </location>
</feature>
<dbReference type="GO" id="GO:0005634">
    <property type="term" value="C:nucleus"/>
    <property type="evidence" value="ECO:0007669"/>
    <property type="project" value="TreeGrafter"/>
</dbReference>
<evidence type="ECO:0000256" key="1">
    <source>
        <dbReference type="ARBA" id="ARBA00009885"/>
    </source>
</evidence>
<dbReference type="Pfam" id="PF04641">
    <property type="entry name" value="Rtf2"/>
    <property type="match status" value="1"/>
</dbReference>